<evidence type="ECO:0000256" key="1">
    <source>
        <dbReference type="SAM" id="SignalP"/>
    </source>
</evidence>
<gene>
    <name evidence="2" type="ORF">RB602_04900</name>
</gene>
<keyword evidence="3" id="KW-1185">Reference proteome</keyword>
<accession>A0AA97FBL4</accession>
<dbReference type="EMBL" id="CP136594">
    <property type="protein sequence ID" value="WOE76060.1"/>
    <property type="molecule type" value="Genomic_DNA"/>
</dbReference>
<proteinExistence type="predicted"/>
<name>A0AA97FBL4_9SPHN</name>
<evidence type="ECO:0000313" key="3">
    <source>
        <dbReference type="Proteomes" id="UP001302429"/>
    </source>
</evidence>
<evidence type="ECO:0008006" key="4">
    <source>
        <dbReference type="Google" id="ProtNLM"/>
    </source>
</evidence>
<dbReference type="RefSeq" id="WP_317083490.1">
    <property type="nucleotide sequence ID" value="NZ_CP136594.1"/>
</dbReference>
<protein>
    <recommendedName>
        <fullName evidence="4">Haem-binding uptake Tiki superfamily ChaN domain-containing protein</fullName>
    </recommendedName>
</protein>
<organism evidence="2 3">
    <name type="scientific">Alterisphingorhabdus coralli</name>
    <dbReference type="NCBI Taxonomy" id="3071408"/>
    <lineage>
        <taxon>Bacteria</taxon>
        <taxon>Pseudomonadati</taxon>
        <taxon>Pseudomonadota</taxon>
        <taxon>Alphaproteobacteria</taxon>
        <taxon>Sphingomonadales</taxon>
        <taxon>Sphingomonadaceae</taxon>
        <taxon>Alterisphingorhabdus (ex Yan et al. 2024)</taxon>
    </lineage>
</organism>
<dbReference type="AlphaFoldDB" id="A0AA97FBL4"/>
<dbReference type="Proteomes" id="UP001302429">
    <property type="component" value="Chromosome"/>
</dbReference>
<feature type="signal peptide" evidence="1">
    <location>
        <begin position="1"/>
        <end position="32"/>
    </location>
</feature>
<keyword evidence="1" id="KW-0732">Signal</keyword>
<dbReference type="KEGG" id="acoa:RB602_04900"/>
<dbReference type="PROSITE" id="PS51257">
    <property type="entry name" value="PROKAR_LIPOPROTEIN"/>
    <property type="match status" value="1"/>
</dbReference>
<reference evidence="2 3" key="1">
    <citation type="submission" date="2023-10" db="EMBL/GenBank/DDBJ databases">
        <title>Complete genome sequence of a Sphingomonadaceae bacterium.</title>
        <authorList>
            <person name="Yan C."/>
        </authorList>
    </citation>
    <scope>NUCLEOTIDE SEQUENCE [LARGE SCALE GENOMIC DNA]</scope>
    <source>
        <strain evidence="2 3">SCSIO 66989</strain>
    </source>
</reference>
<evidence type="ECO:0000313" key="2">
    <source>
        <dbReference type="EMBL" id="WOE76060.1"/>
    </source>
</evidence>
<sequence>MTPKVNISVPYRTMMRLFAALIISLTISACQAEPNGHTSSQASPGVPADKRDGKTEVIVMGMLHSGHLSSRTYPLSRIETAIRTIKPDTVLTEIPPDRIDAALASYRETGMVTEKRTRAFPEYTEVIIPLQAEMGFTVKGTAGWTPEIASNRRSMLAAIESDPERYNQWRQWEKAQQSFRESVKQRGSGPEYIHSPEYDAAIAARFAPYVRYFDTDLGTGGWEAINKAHWHNIASELNAVSGEEQRVLITYGAFHKYQILRRLGERDDVIVTDALLFFDDS</sequence>
<feature type="chain" id="PRO_5041707993" description="Haem-binding uptake Tiki superfamily ChaN domain-containing protein" evidence="1">
    <location>
        <begin position="33"/>
        <end position="281"/>
    </location>
</feature>